<dbReference type="InterPro" id="IPR037359">
    <property type="entry name" value="NST/OST"/>
</dbReference>
<name>A0A533QCF2_9BACT</name>
<keyword evidence="2" id="KW-0325">Glycoprotein</keyword>
<accession>A0A533QCF2</accession>
<reference evidence="4 5" key="1">
    <citation type="submission" date="2019-04" db="EMBL/GenBank/DDBJ databases">
        <title>Genome of a novel bacterium Candidatus Jettenia ecosi reconstructed from metagenome of an anammox bioreactor.</title>
        <authorList>
            <person name="Mardanov A.V."/>
            <person name="Beletsky A.V."/>
            <person name="Ravin N.V."/>
            <person name="Botchkova E.A."/>
            <person name="Litti Y.V."/>
            <person name="Nozhevnikova A.N."/>
        </authorList>
    </citation>
    <scope>NUCLEOTIDE SEQUENCE [LARGE SCALE GENOMIC DNA]</scope>
    <source>
        <strain evidence="4">J2</strain>
    </source>
</reference>
<dbReference type="InterPro" id="IPR000863">
    <property type="entry name" value="Sulfotransferase_dom"/>
</dbReference>
<evidence type="ECO:0000313" key="5">
    <source>
        <dbReference type="Proteomes" id="UP000319783"/>
    </source>
</evidence>
<dbReference type="Pfam" id="PF00685">
    <property type="entry name" value="Sulfotransfer_1"/>
    <property type="match status" value="1"/>
</dbReference>
<evidence type="ECO:0000259" key="3">
    <source>
        <dbReference type="Pfam" id="PF00685"/>
    </source>
</evidence>
<dbReference type="Gene3D" id="3.40.50.300">
    <property type="entry name" value="P-loop containing nucleotide triphosphate hydrolases"/>
    <property type="match status" value="1"/>
</dbReference>
<protein>
    <submittedName>
        <fullName evidence="4">Sulfotransferase</fullName>
    </submittedName>
</protein>
<organism evidence="4 5">
    <name type="scientific">Candidatus Jettenia ecosi</name>
    <dbReference type="NCBI Taxonomy" id="2494326"/>
    <lineage>
        <taxon>Bacteria</taxon>
        <taxon>Pseudomonadati</taxon>
        <taxon>Planctomycetota</taxon>
        <taxon>Candidatus Brocadiia</taxon>
        <taxon>Candidatus Brocadiales</taxon>
        <taxon>Candidatus Brocadiaceae</taxon>
        <taxon>Candidatus Jettenia</taxon>
    </lineage>
</organism>
<dbReference type="GO" id="GO:0008146">
    <property type="term" value="F:sulfotransferase activity"/>
    <property type="evidence" value="ECO:0007669"/>
    <property type="project" value="InterPro"/>
</dbReference>
<proteinExistence type="predicted"/>
<dbReference type="EMBL" id="SULG01000020">
    <property type="protein sequence ID" value="TLD42417.1"/>
    <property type="molecule type" value="Genomic_DNA"/>
</dbReference>
<evidence type="ECO:0000256" key="1">
    <source>
        <dbReference type="ARBA" id="ARBA00022679"/>
    </source>
</evidence>
<gene>
    <name evidence="4" type="ORF">JETT_1252</name>
</gene>
<dbReference type="AlphaFoldDB" id="A0A533QCF2"/>
<dbReference type="PANTHER" id="PTHR10605:SF56">
    <property type="entry name" value="BIFUNCTIONAL HEPARAN SULFATE N-DEACETYLASE_N-SULFOTRANSFERASE"/>
    <property type="match status" value="1"/>
</dbReference>
<evidence type="ECO:0000313" key="4">
    <source>
        <dbReference type="EMBL" id="TLD42417.1"/>
    </source>
</evidence>
<sequence>MRTDLNVTNNFYLIIGGTTKAATTSLFNYLADHPQICATNIKETRFFLDANYPLPSKYRFEDGLHKYEEFYSYSKDKKIRLEATPDYLYSFNTPQKIKDSLPKTKFIFILREPVSRLISWYKYAKQIGKLPGEVTFDEYVQFQFKNDADSDSEQRVSHPSQFALKQGRYSLYLKYFLKVFNRDQIFIVFYEDFSKNPMLNLKSICTFADIDPEFYMNYDFKIFNRSDIMKSLKLHQFYVKFRIHARNYTYNKPVIHKILRKIRFTFEPIYLKFNAKSSEQLSMSKATMKLLHDYYCHEADNLTDLFGTRPPWK</sequence>
<dbReference type="SUPFAM" id="SSF52540">
    <property type="entry name" value="P-loop containing nucleoside triphosphate hydrolases"/>
    <property type="match status" value="1"/>
</dbReference>
<evidence type="ECO:0000256" key="2">
    <source>
        <dbReference type="ARBA" id="ARBA00023180"/>
    </source>
</evidence>
<dbReference type="InterPro" id="IPR027417">
    <property type="entry name" value="P-loop_NTPase"/>
</dbReference>
<feature type="domain" description="Sulfotransferase" evidence="3">
    <location>
        <begin position="14"/>
        <end position="211"/>
    </location>
</feature>
<keyword evidence="1 4" id="KW-0808">Transferase</keyword>
<dbReference type="Proteomes" id="UP000319783">
    <property type="component" value="Unassembled WGS sequence"/>
</dbReference>
<dbReference type="PANTHER" id="PTHR10605">
    <property type="entry name" value="HEPARAN SULFATE SULFOTRANSFERASE"/>
    <property type="match status" value="1"/>
</dbReference>
<comment type="caution">
    <text evidence="4">The sequence shown here is derived from an EMBL/GenBank/DDBJ whole genome shotgun (WGS) entry which is preliminary data.</text>
</comment>